<feature type="domain" description="Allantoicase" evidence="8">
    <location>
        <begin position="214"/>
        <end position="348"/>
    </location>
</feature>
<dbReference type="HAMAP" id="MF_00813">
    <property type="entry name" value="Allantoicase"/>
    <property type="match status" value="1"/>
</dbReference>
<dbReference type="PIRSF" id="PIRSF016516">
    <property type="entry name" value="Allantoicase"/>
    <property type="match status" value="1"/>
</dbReference>
<dbReference type="Pfam" id="PF03561">
    <property type="entry name" value="Allantoicase"/>
    <property type="match status" value="2"/>
</dbReference>
<keyword evidence="10" id="KW-1185">Reference proteome</keyword>
<dbReference type="AlphaFoldDB" id="A0A376B8I4"/>
<proteinExistence type="inferred from homology"/>
<dbReference type="Gene3D" id="2.60.120.260">
    <property type="entry name" value="Galactose-binding domain-like"/>
    <property type="match status" value="2"/>
</dbReference>
<dbReference type="GO" id="GO:0004037">
    <property type="term" value="F:allantoicase activity"/>
    <property type="evidence" value="ECO:0007669"/>
    <property type="project" value="UniProtKB-EC"/>
</dbReference>
<organism evidence="9 10">
    <name type="scientific">Saccharomycodes ludwigii</name>
    <dbReference type="NCBI Taxonomy" id="36035"/>
    <lineage>
        <taxon>Eukaryota</taxon>
        <taxon>Fungi</taxon>
        <taxon>Dikarya</taxon>
        <taxon>Ascomycota</taxon>
        <taxon>Saccharomycotina</taxon>
        <taxon>Saccharomycetes</taxon>
        <taxon>Saccharomycodales</taxon>
        <taxon>Saccharomycodaceae</taxon>
        <taxon>Saccharomycodes</taxon>
    </lineage>
</organism>
<evidence type="ECO:0000256" key="4">
    <source>
        <dbReference type="ARBA" id="ARBA00022631"/>
    </source>
</evidence>
<dbReference type="VEuPathDB" id="FungiDB:SCODWIG_02630"/>
<comment type="pathway">
    <text evidence="7">Nitrogen metabolism; (S)-allantoin degradation; (S)-ureidoglycolate from allantoate (aminidohydrolase route): step 1/1.</text>
</comment>
<evidence type="ECO:0000256" key="2">
    <source>
        <dbReference type="ARBA" id="ARBA00009242"/>
    </source>
</evidence>
<comment type="function">
    <text evidence="6">Utilization of purines as secondary nitrogen sources, when primary sources are limiting.</text>
</comment>
<reference evidence="10" key="1">
    <citation type="submission" date="2018-06" db="EMBL/GenBank/DDBJ databases">
        <authorList>
            <person name="Guldener U."/>
        </authorList>
    </citation>
    <scope>NUCLEOTIDE SEQUENCE [LARGE SCALE GENOMIC DNA]</scope>
    <source>
        <strain evidence="10">UTAD17</strain>
    </source>
</reference>
<dbReference type="GO" id="GO:0000256">
    <property type="term" value="P:allantoin catabolic process"/>
    <property type="evidence" value="ECO:0007669"/>
    <property type="project" value="InterPro"/>
</dbReference>
<evidence type="ECO:0000313" key="9">
    <source>
        <dbReference type="EMBL" id="SSD60869.1"/>
    </source>
</evidence>
<sequence length="349" mass="39532">MTTTTKVTAFDKNQQKVFDDIIINKYNAVDIIAERLGGEIVAVSNEWFAKAENLIKPNKPIRDATRFVYQGAWYDGWETRRHNSNEYDYVIFKIGVSSASIIGCEIDTAFFDGNHAPYISVEALYNTNEGKDAVIEENNPGWEEVIGKMECGPSQKQFFLRDNGLTLNKYTHVKLKMYPDGGIARFRLYGKVILPELNSDNVNTVTDLCNVCNGAVAIKCSDEHFGTMKNLILPGRGCDMSDGWETKRSRIPNHVDWSIIKLGRKTSYIDHIVVDTAHFRGNFPQSIKVYGALQYNGNDDTNWIELVPQSKTGPDKEHLYQIKKNLAINYIKLVIIPDGGVKRIRVFGY</sequence>
<dbReference type="InterPro" id="IPR005164">
    <property type="entry name" value="Allantoicase"/>
</dbReference>
<keyword evidence="5" id="KW-0378">Hydrolase</keyword>
<dbReference type="NCBIfam" id="TIGR02961">
    <property type="entry name" value="allantoicase"/>
    <property type="match status" value="1"/>
</dbReference>
<comment type="catalytic activity">
    <reaction evidence="1">
        <text>allantoate + H2O = (S)-ureidoglycolate + urea</text>
        <dbReference type="Rhea" id="RHEA:11016"/>
        <dbReference type="ChEBI" id="CHEBI:15377"/>
        <dbReference type="ChEBI" id="CHEBI:16199"/>
        <dbReference type="ChEBI" id="CHEBI:17536"/>
        <dbReference type="ChEBI" id="CHEBI:57296"/>
        <dbReference type="EC" id="3.5.3.4"/>
    </reaction>
</comment>
<evidence type="ECO:0000256" key="1">
    <source>
        <dbReference type="ARBA" id="ARBA00001314"/>
    </source>
</evidence>
<feature type="domain" description="Allantoicase" evidence="8">
    <location>
        <begin position="37"/>
        <end position="192"/>
    </location>
</feature>
<keyword evidence="4" id="KW-0659">Purine metabolism</keyword>
<dbReference type="PANTHER" id="PTHR12045:SF3">
    <property type="entry name" value="INACTIVE ALLANTOICASE-RELATED"/>
    <property type="match status" value="1"/>
</dbReference>
<evidence type="ECO:0000256" key="3">
    <source>
        <dbReference type="ARBA" id="ARBA00012170"/>
    </source>
</evidence>
<accession>A0A376B8I4</accession>
<evidence type="ECO:0000256" key="5">
    <source>
        <dbReference type="ARBA" id="ARBA00022801"/>
    </source>
</evidence>
<dbReference type="OrthoDB" id="10266039at2759"/>
<dbReference type="Proteomes" id="UP000262825">
    <property type="component" value="Unassembled WGS sequence"/>
</dbReference>
<gene>
    <name evidence="9" type="ORF">SCODWIG_02630</name>
</gene>
<dbReference type="GO" id="GO:0006144">
    <property type="term" value="P:purine nucleobase metabolic process"/>
    <property type="evidence" value="ECO:0007669"/>
    <property type="project" value="UniProtKB-KW"/>
</dbReference>
<dbReference type="InterPro" id="IPR015908">
    <property type="entry name" value="Allantoicase_dom"/>
</dbReference>
<dbReference type="SUPFAM" id="SSF49785">
    <property type="entry name" value="Galactose-binding domain-like"/>
    <property type="match status" value="2"/>
</dbReference>
<name>A0A376B8I4_9ASCO</name>
<dbReference type="EMBL" id="UFAJ01000481">
    <property type="protein sequence ID" value="SSD60869.1"/>
    <property type="molecule type" value="Genomic_DNA"/>
</dbReference>
<evidence type="ECO:0000256" key="7">
    <source>
        <dbReference type="ARBA" id="ARBA00060607"/>
    </source>
</evidence>
<dbReference type="FunFam" id="2.60.120.260:FF:000078">
    <property type="entry name" value="DAL2p Allantoicase"/>
    <property type="match status" value="1"/>
</dbReference>
<evidence type="ECO:0000256" key="6">
    <source>
        <dbReference type="ARBA" id="ARBA00056910"/>
    </source>
</evidence>
<evidence type="ECO:0000259" key="8">
    <source>
        <dbReference type="Pfam" id="PF03561"/>
    </source>
</evidence>
<dbReference type="PANTHER" id="PTHR12045">
    <property type="entry name" value="ALLANTOICASE"/>
    <property type="match status" value="1"/>
</dbReference>
<dbReference type="EC" id="3.5.3.4" evidence="3"/>
<comment type="similarity">
    <text evidence="2">Belongs to the allantoicase family.</text>
</comment>
<protein>
    <recommendedName>
        <fullName evidence="3">allantoicase</fullName>
        <ecNumber evidence="3">3.5.3.4</ecNumber>
    </recommendedName>
</protein>
<evidence type="ECO:0000313" key="10">
    <source>
        <dbReference type="Proteomes" id="UP000262825"/>
    </source>
</evidence>
<dbReference type="InterPro" id="IPR008979">
    <property type="entry name" value="Galactose-bd-like_sf"/>
</dbReference>
<dbReference type="FunFam" id="2.60.120.260:FF:000059">
    <property type="entry name" value="Probable allantoicase"/>
    <property type="match status" value="1"/>
</dbReference>